<proteinExistence type="predicted"/>
<organism evidence="1">
    <name type="scientific">Arundo donax</name>
    <name type="common">Giant reed</name>
    <name type="synonym">Donax arundinaceus</name>
    <dbReference type="NCBI Taxonomy" id="35708"/>
    <lineage>
        <taxon>Eukaryota</taxon>
        <taxon>Viridiplantae</taxon>
        <taxon>Streptophyta</taxon>
        <taxon>Embryophyta</taxon>
        <taxon>Tracheophyta</taxon>
        <taxon>Spermatophyta</taxon>
        <taxon>Magnoliopsida</taxon>
        <taxon>Liliopsida</taxon>
        <taxon>Poales</taxon>
        <taxon>Poaceae</taxon>
        <taxon>PACMAD clade</taxon>
        <taxon>Arundinoideae</taxon>
        <taxon>Arundineae</taxon>
        <taxon>Arundo</taxon>
    </lineage>
</organism>
<name>A0A0A8Y0H6_ARUDO</name>
<dbReference type="EMBL" id="GBRH01279327">
    <property type="protein sequence ID" value="JAD18568.1"/>
    <property type="molecule type" value="Transcribed_RNA"/>
</dbReference>
<reference evidence="1" key="2">
    <citation type="journal article" date="2015" name="Data Brief">
        <title>Shoot transcriptome of the giant reed, Arundo donax.</title>
        <authorList>
            <person name="Barrero R.A."/>
            <person name="Guerrero F.D."/>
            <person name="Moolhuijzen P."/>
            <person name="Goolsby J.A."/>
            <person name="Tidwell J."/>
            <person name="Bellgard S.E."/>
            <person name="Bellgard M.I."/>
        </authorList>
    </citation>
    <scope>NUCLEOTIDE SEQUENCE</scope>
    <source>
        <tissue evidence="1">Shoot tissue taken approximately 20 cm above the soil surface</tissue>
    </source>
</reference>
<evidence type="ECO:0000313" key="1">
    <source>
        <dbReference type="EMBL" id="JAD18568.1"/>
    </source>
</evidence>
<reference evidence="1" key="1">
    <citation type="submission" date="2014-09" db="EMBL/GenBank/DDBJ databases">
        <authorList>
            <person name="Magalhaes I.L.F."/>
            <person name="Oliveira U."/>
            <person name="Santos F.R."/>
            <person name="Vidigal T.H.D.A."/>
            <person name="Brescovit A.D."/>
            <person name="Santos A.J."/>
        </authorList>
    </citation>
    <scope>NUCLEOTIDE SEQUENCE</scope>
    <source>
        <tissue evidence="1">Shoot tissue taken approximately 20 cm above the soil surface</tissue>
    </source>
</reference>
<dbReference type="AlphaFoldDB" id="A0A0A8Y0H6"/>
<accession>A0A0A8Y0H6</accession>
<protein>
    <submittedName>
        <fullName evidence="1">Uncharacterized protein</fullName>
    </submittedName>
</protein>
<sequence>MRQQMCQYNGRSTDFHHNHTYLATVCKRF</sequence>